<evidence type="ECO:0000313" key="3">
    <source>
        <dbReference type="Proteomes" id="UP000000753"/>
    </source>
</evidence>
<feature type="transmembrane region" description="Helical" evidence="1">
    <location>
        <begin position="12"/>
        <end position="30"/>
    </location>
</feature>
<protein>
    <submittedName>
        <fullName evidence="2">Uncharacterized protein</fullName>
    </submittedName>
</protein>
<sequence>MTNSDYVLFEKAQFYWLEGLVGLYFLVNLFDV</sequence>
<evidence type="ECO:0000256" key="1">
    <source>
        <dbReference type="SAM" id="Phobius"/>
    </source>
</evidence>
<evidence type="ECO:0000313" key="2">
    <source>
        <dbReference type="EMBL" id="ACJ27461.1"/>
    </source>
</evidence>
<dbReference type="EMBL" id="CP000472">
    <property type="protein sequence ID" value="ACJ27461.1"/>
    <property type="molecule type" value="Genomic_DNA"/>
</dbReference>
<keyword evidence="3" id="KW-1185">Reference proteome</keyword>
<dbReference type="KEGG" id="swp:swp_0642"/>
<dbReference type="STRING" id="225849.swp_0642"/>
<keyword evidence="1" id="KW-0472">Membrane</keyword>
<keyword evidence="1" id="KW-0812">Transmembrane</keyword>
<dbReference type="AlphaFoldDB" id="B8CII5"/>
<proteinExistence type="predicted"/>
<accession>B8CII5</accession>
<gene>
    <name evidence="2" type="ordered locus">swp_0642</name>
</gene>
<reference evidence="2 3" key="1">
    <citation type="journal article" date="2008" name="PLoS ONE">
        <title>Environmental adaptation: genomic analysis of the piezotolerant and psychrotolerant deep-sea iron reducing bacterium Shewanella piezotolerans WP3.</title>
        <authorList>
            <person name="Wang F."/>
            <person name="Wang J."/>
            <person name="Jian H."/>
            <person name="Zhang B."/>
            <person name="Li S."/>
            <person name="Wang F."/>
            <person name="Zeng X."/>
            <person name="Gao L."/>
            <person name="Bartlett D.H."/>
            <person name="Yu J."/>
            <person name="Hu S."/>
            <person name="Xiao X."/>
        </authorList>
    </citation>
    <scope>NUCLEOTIDE SEQUENCE [LARGE SCALE GENOMIC DNA]</scope>
    <source>
        <strain evidence="3">WP3 / JCM 13877</strain>
    </source>
</reference>
<dbReference type="HOGENOM" id="CLU_3391292_0_0_6"/>
<name>B8CII5_SHEPW</name>
<dbReference type="Proteomes" id="UP000000753">
    <property type="component" value="Chromosome"/>
</dbReference>
<organism evidence="2 3">
    <name type="scientific">Shewanella piezotolerans (strain WP3 / JCM 13877)</name>
    <dbReference type="NCBI Taxonomy" id="225849"/>
    <lineage>
        <taxon>Bacteria</taxon>
        <taxon>Pseudomonadati</taxon>
        <taxon>Pseudomonadota</taxon>
        <taxon>Gammaproteobacteria</taxon>
        <taxon>Alteromonadales</taxon>
        <taxon>Shewanellaceae</taxon>
        <taxon>Shewanella</taxon>
    </lineage>
</organism>
<keyword evidence="1" id="KW-1133">Transmembrane helix</keyword>